<name>A0ABN3HLQ4_9ACTN</name>
<evidence type="ECO:0000313" key="1">
    <source>
        <dbReference type="EMBL" id="GAA2383401.1"/>
    </source>
</evidence>
<evidence type="ECO:0000313" key="2">
    <source>
        <dbReference type="Proteomes" id="UP001501170"/>
    </source>
</evidence>
<reference evidence="1 2" key="1">
    <citation type="journal article" date="2019" name="Int. J. Syst. Evol. Microbiol.">
        <title>The Global Catalogue of Microorganisms (GCM) 10K type strain sequencing project: providing services to taxonomists for standard genome sequencing and annotation.</title>
        <authorList>
            <consortium name="The Broad Institute Genomics Platform"/>
            <consortium name="The Broad Institute Genome Sequencing Center for Infectious Disease"/>
            <person name="Wu L."/>
            <person name="Ma J."/>
        </authorList>
    </citation>
    <scope>NUCLEOTIDE SEQUENCE [LARGE SCALE GENOMIC DNA]</scope>
    <source>
        <strain evidence="1 2">JCM 16227</strain>
    </source>
</reference>
<accession>A0ABN3HLQ4</accession>
<organism evidence="1 2">
    <name type="scientific">Gordonia cholesterolivorans</name>
    <dbReference type="NCBI Taxonomy" id="559625"/>
    <lineage>
        <taxon>Bacteria</taxon>
        <taxon>Bacillati</taxon>
        <taxon>Actinomycetota</taxon>
        <taxon>Actinomycetes</taxon>
        <taxon>Mycobacteriales</taxon>
        <taxon>Gordoniaceae</taxon>
        <taxon>Gordonia</taxon>
    </lineage>
</organism>
<protein>
    <recommendedName>
        <fullName evidence="3">Transposase</fullName>
    </recommendedName>
</protein>
<dbReference type="Proteomes" id="UP001501170">
    <property type="component" value="Unassembled WGS sequence"/>
</dbReference>
<dbReference type="EMBL" id="BAAARB010000012">
    <property type="protein sequence ID" value="GAA2383401.1"/>
    <property type="molecule type" value="Genomic_DNA"/>
</dbReference>
<evidence type="ECO:0008006" key="3">
    <source>
        <dbReference type="Google" id="ProtNLM"/>
    </source>
</evidence>
<gene>
    <name evidence="1" type="ORF">GCM10009855_24490</name>
</gene>
<sequence>MARCPENVKPYDARTELTLYRDENIAVWMDSVYVYLDSFEFSVSVRKRRWHPPTSTPQFGRYPRVVRLTVLWEYKSDHSFSTEI</sequence>
<proteinExistence type="predicted"/>
<keyword evidence="2" id="KW-1185">Reference proteome</keyword>
<comment type="caution">
    <text evidence="1">The sequence shown here is derived from an EMBL/GenBank/DDBJ whole genome shotgun (WGS) entry which is preliminary data.</text>
</comment>